<evidence type="ECO:0000313" key="1">
    <source>
        <dbReference type="EMBL" id="GGE47556.1"/>
    </source>
</evidence>
<dbReference type="RefSeq" id="WP_132532709.1">
    <property type="nucleotide sequence ID" value="NZ_BMJO01000002.1"/>
</dbReference>
<comment type="caution">
    <text evidence="2">The sequence shown here is derived from an EMBL/GenBank/DDBJ whole genome shotgun (WGS) entry which is preliminary data.</text>
</comment>
<dbReference type="SUPFAM" id="SSF53474">
    <property type="entry name" value="alpha/beta-Hydrolases"/>
    <property type="match status" value="1"/>
</dbReference>
<dbReference type="Proteomes" id="UP000622648">
    <property type="component" value="Unassembled WGS sequence"/>
</dbReference>
<dbReference type="Gene3D" id="3.40.50.1820">
    <property type="entry name" value="alpha/beta hydrolase"/>
    <property type="match status" value="1"/>
</dbReference>
<gene>
    <name evidence="2" type="ORF">EV200_104209</name>
    <name evidence="1" type="ORF">GCM10011413_12040</name>
</gene>
<dbReference type="EMBL" id="BMJO01000002">
    <property type="protein sequence ID" value="GGE47556.1"/>
    <property type="molecule type" value="Genomic_DNA"/>
</dbReference>
<dbReference type="InterPro" id="IPR029058">
    <property type="entry name" value="AB_hydrolase_fold"/>
</dbReference>
<dbReference type="OrthoDB" id="659408at2"/>
<evidence type="ECO:0000313" key="4">
    <source>
        <dbReference type="Proteomes" id="UP000622648"/>
    </source>
</evidence>
<reference evidence="1" key="4">
    <citation type="submission" date="2024-05" db="EMBL/GenBank/DDBJ databases">
        <authorList>
            <person name="Sun Q."/>
            <person name="Zhou Y."/>
        </authorList>
    </citation>
    <scope>NUCLEOTIDE SEQUENCE</scope>
    <source>
        <strain evidence="1">CGMCC 1.15644</strain>
    </source>
</reference>
<name>A0A4R2HE44_9SPHI</name>
<proteinExistence type="predicted"/>
<reference evidence="2 3" key="3">
    <citation type="submission" date="2019-03" db="EMBL/GenBank/DDBJ databases">
        <title>Genomic Encyclopedia of Type Strains, Phase IV (KMG-IV): sequencing the most valuable type-strain genomes for metagenomic binning, comparative biology and taxonomic classification.</title>
        <authorList>
            <person name="Goeker M."/>
        </authorList>
    </citation>
    <scope>NUCLEOTIDE SEQUENCE [LARGE SCALE GENOMIC DNA]</scope>
    <source>
        <strain evidence="2 3">DSM 103236</strain>
    </source>
</reference>
<sequence length="218" mass="24674">MNAYFISGLGADKRIFSRIKLDERIHIIHIEWIKSLKRESLPDYAKRLSEIIDVSSPFILVGVSFGGMIAVEMAKTLNPKLTLVISSTVLSDELPFIYRLAGKFGLIKLIPSWILKSSNKITGNYFFGANTIEEKILLSKIIADTNPEFLKWAIGSIITWQNAIKPNNLVQIHGTSDRILYSSAAKVDYIINQGTHFMVYQNAREISEIINKLIQKFI</sequence>
<reference evidence="1" key="1">
    <citation type="journal article" date="2014" name="Int. J. Syst. Evol. Microbiol.">
        <title>Complete genome of a new Firmicutes species belonging to the dominant human colonic microbiota ('Ruminococcus bicirculans') reveals two chromosomes and a selective capacity to utilize plant glucans.</title>
        <authorList>
            <consortium name="NISC Comparative Sequencing Program"/>
            <person name="Wegmann U."/>
            <person name="Louis P."/>
            <person name="Goesmann A."/>
            <person name="Henrissat B."/>
            <person name="Duncan S.H."/>
            <person name="Flint H.J."/>
        </authorList>
    </citation>
    <scope>NUCLEOTIDE SEQUENCE</scope>
    <source>
        <strain evidence="1">CGMCC 1.15644</strain>
    </source>
</reference>
<keyword evidence="4" id="KW-1185">Reference proteome</keyword>
<reference evidence="4" key="2">
    <citation type="journal article" date="2019" name="Int. J. Syst. Evol. Microbiol.">
        <title>The Global Catalogue of Microorganisms (GCM) 10K type strain sequencing project: providing services to taxonomists for standard genome sequencing and annotation.</title>
        <authorList>
            <consortium name="The Broad Institute Genomics Platform"/>
            <consortium name="The Broad Institute Genome Sequencing Center for Infectious Disease"/>
            <person name="Wu L."/>
            <person name="Ma J."/>
        </authorList>
    </citation>
    <scope>NUCLEOTIDE SEQUENCE [LARGE SCALE GENOMIC DNA]</scope>
    <source>
        <strain evidence="4">CGMCC 1.15644</strain>
    </source>
</reference>
<protein>
    <submittedName>
        <fullName evidence="2">Pimeloyl-ACP methyl ester carboxylesterase</fullName>
    </submittedName>
</protein>
<dbReference type="Proteomes" id="UP000295684">
    <property type="component" value="Unassembled WGS sequence"/>
</dbReference>
<organism evidence="2 3">
    <name type="scientific">Pedobacter psychrotolerans</name>
    <dbReference type="NCBI Taxonomy" id="1843235"/>
    <lineage>
        <taxon>Bacteria</taxon>
        <taxon>Pseudomonadati</taxon>
        <taxon>Bacteroidota</taxon>
        <taxon>Sphingobacteriia</taxon>
        <taxon>Sphingobacteriales</taxon>
        <taxon>Sphingobacteriaceae</taxon>
        <taxon>Pedobacter</taxon>
    </lineage>
</organism>
<evidence type="ECO:0000313" key="3">
    <source>
        <dbReference type="Proteomes" id="UP000295684"/>
    </source>
</evidence>
<dbReference type="AlphaFoldDB" id="A0A4R2HE44"/>
<evidence type="ECO:0000313" key="2">
    <source>
        <dbReference type="EMBL" id="TCO25173.1"/>
    </source>
</evidence>
<dbReference type="EMBL" id="SLWO01000004">
    <property type="protein sequence ID" value="TCO25173.1"/>
    <property type="molecule type" value="Genomic_DNA"/>
</dbReference>
<accession>A0A4R2HE44</accession>